<dbReference type="Pfam" id="PF02631">
    <property type="entry name" value="RecX_HTH2"/>
    <property type="match status" value="1"/>
</dbReference>
<dbReference type="Gene3D" id="1.10.10.10">
    <property type="entry name" value="Winged helix-like DNA-binding domain superfamily/Winged helix DNA-binding domain"/>
    <property type="match status" value="2"/>
</dbReference>
<reference evidence="8 9" key="1">
    <citation type="submission" date="2014-10" db="EMBL/GenBank/DDBJ databases">
        <title>Whole Genome sequence of Corynebacterium auriscanis strain CIP 106629.</title>
        <authorList>
            <person name="Hassan S.S."/>
            <person name="Jamal S.B."/>
            <person name="Tiwari S."/>
            <person name="Oliveira L.D.C."/>
            <person name="Souza F."/>
            <person name="Mariano D.C."/>
            <person name="Almeida S."/>
            <person name="Dorella F."/>
            <person name="Pereira F."/>
            <person name="Carvalho A."/>
            <person name="Leal C.A."/>
            <person name="Soares S.D.C."/>
            <person name="Figueiredo H.C."/>
            <person name="Silva A."/>
            <person name="Azevedo V.A."/>
        </authorList>
    </citation>
    <scope>NUCLEOTIDE SEQUENCE [LARGE SCALE GENOMIC DNA]</scope>
    <source>
        <strain evidence="8 9">CIP 106629</strain>
    </source>
</reference>
<comment type="function">
    <text evidence="5">Modulates RecA activity.</text>
</comment>
<evidence type="ECO:0000256" key="3">
    <source>
        <dbReference type="ARBA" id="ARBA00018111"/>
    </source>
</evidence>
<evidence type="ECO:0000313" key="9">
    <source>
        <dbReference type="Proteomes" id="UP000030145"/>
    </source>
</evidence>
<dbReference type="GO" id="GO:0005737">
    <property type="term" value="C:cytoplasm"/>
    <property type="evidence" value="ECO:0007669"/>
    <property type="project" value="UniProtKB-SubCell"/>
</dbReference>
<comment type="similarity">
    <text evidence="2 5">Belongs to the RecX family.</text>
</comment>
<dbReference type="GO" id="GO:0006282">
    <property type="term" value="P:regulation of DNA repair"/>
    <property type="evidence" value="ECO:0007669"/>
    <property type="project" value="UniProtKB-UniRule"/>
</dbReference>
<keyword evidence="4 5" id="KW-0963">Cytoplasm</keyword>
<dbReference type="PANTHER" id="PTHR33602">
    <property type="entry name" value="REGULATORY PROTEIN RECX FAMILY PROTEIN"/>
    <property type="match status" value="1"/>
</dbReference>
<comment type="subcellular location">
    <subcellularLocation>
        <location evidence="1 5">Cytoplasm</location>
    </subcellularLocation>
</comment>
<dbReference type="PANTHER" id="PTHR33602:SF1">
    <property type="entry name" value="REGULATORY PROTEIN RECX FAMILY PROTEIN"/>
    <property type="match status" value="1"/>
</dbReference>
<comment type="caution">
    <text evidence="8">The sequence shown here is derived from an EMBL/GenBank/DDBJ whole genome shotgun (WGS) entry which is preliminary data.</text>
</comment>
<evidence type="ECO:0000256" key="2">
    <source>
        <dbReference type="ARBA" id="ARBA00009695"/>
    </source>
</evidence>
<dbReference type="InterPro" id="IPR053924">
    <property type="entry name" value="RecX_HTH_2nd"/>
</dbReference>
<dbReference type="EMBL" id="JRVJ01000001">
    <property type="protein sequence ID" value="KGM19414.1"/>
    <property type="molecule type" value="Genomic_DNA"/>
</dbReference>
<evidence type="ECO:0000259" key="6">
    <source>
        <dbReference type="Pfam" id="PF02631"/>
    </source>
</evidence>
<sequence>MNETRHSHDDRIARLRDAIEKIARGEAHRDSQIVDREFEQALAPVAAKATRLINHRARSEHELRTRLLEEDFAAELVEEAISRCQNNGMLDDEQFASEWVRQRSQHCKKSTSVLRQELQRKGVQAGLIEQALETIDEDQQKEIMRQLIDKRARSVKRRPTDWKQYRSELRRLMGVAARRGFPEVEAKEYAEIALNRRIEEL</sequence>
<organism evidence="8 9">
    <name type="scientific">Corynebacterium auriscanis</name>
    <dbReference type="NCBI Taxonomy" id="99807"/>
    <lineage>
        <taxon>Bacteria</taxon>
        <taxon>Bacillati</taxon>
        <taxon>Actinomycetota</taxon>
        <taxon>Actinomycetes</taxon>
        <taxon>Mycobacteriales</taxon>
        <taxon>Corynebacteriaceae</taxon>
        <taxon>Corynebacterium</taxon>
    </lineage>
</organism>
<feature type="domain" description="RecX second three-helical" evidence="6">
    <location>
        <begin position="91"/>
        <end position="132"/>
    </location>
</feature>
<dbReference type="Pfam" id="PF21982">
    <property type="entry name" value="RecX_HTH1"/>
    <property type="match status" value="1"/>
</dbReference>
<proteinExistence type="inferred from homology"/>
<dbReference type="InterPro" id="IPR036388">
    <property type="entry name" value="WH-like_DNA-bd_sf"/>
</dbReference>
<feature type="domain" description="RecX first three-helical" evidence="7">
    <location>
        <begin position="48"/>
        <end position="84"/>
    </location>
</feature>
<name>A0A0A2DND7_9CORY</name>
<gene>
    <name evidence="5" type="primary">recX</name>
    <name evidence="8" type="ORF">MA47_00720</name>
</gene>
<dbReference type="HAMAP" id="MF_01114">
    <property type="entry name" value="RecX"/>
    <property type="match status" value="1"/>
</dbReference>
<evidence type="ECO:0000259" key="7">
    <source>
        <dbReference type="Pfam" id="PF21982"/>
    </source>
</evidence>
<dbReference type="RefSeq" id="WP_035112880.1">
    <property type="nucleotide sequence ID" value="NZ_CP047046.1"/>
</dbReference>
<evidence type="ECO:0000256" key="4">
    <source>
        <dbReference type="ARBA" id="ARBA00022490"/>
    </source>
</evidence>
<evidence type="ECO:0000256" key="1">
    <source>
        <dbReference type="ARBA" id="ARBA00004496"/>
    </source>
</evidence>
<accession>A0A0A2DND7</accession>
<dbReference type="Proteomes" id="UP000030145">
    <property type="component" value="Unassembled WGS sequence"/>
</dbReference>
<protein>
    <recommendedName>
        <fullName evidence="3 5">Regulatory protein RecX</fullName>
    </recommendedName>
</protein>
<dbReference type="AlphaFoldDB" id="A0A0A2DND7"/>
<keyword evidence="9" id="KW-1185">Reference proteome</keyword>
<evidence type="ECO:0000313" key="8">
    <source>
        <dbReference type="EMBL" id="KGM19414.1"/>
    </source>
</evidence>
<evidence type="ECO:0000256" key="5">
    <source>
        <dbReference type="HAMAP-Rule" id="MF_01114"/>
    </source>
</evidence>
<dbReference type="InterPro" id="IPR053926">
    <property type="entry name" value="RecX_HTH_1st"/>
</dbReference>
<dbReference type="GeneID" id="300552932"/>
<dbReference type="InterPro" id="IPR003783">
    <property type="entry name" value="Regulatory_RecX"/>
</dbReference>